<feature type="region of interest" description="Disordered" evidence="6">
    <location>
        <begin position="655"/>
        <end position="674"/>
    </location>
</feature>
<evidence type="ECO:0000256" key="3">
    <source>
        <dbReference type="ARBA" id="ARBA00022771"/>
    </source>
</evidence>
<dbReference type="EMBL" id="JAUCMV010000002">
    <property type="protein sequence ID" value="KAK0420864.1"/>
    <property type="molecule type" value="Genomic_DNA"/>
</dbReference>
<name>A0AA39ID72_9BILA</name>
<protein>
    <submittedName>
        <fullName evidence="7">Uncharacterized protein</fullName>
    </submittedName>
</protein>
<reference evidence="7" key="1">
    <citation type="submission" date="2023-06" db="EMBL/GenBank/DDBJ databases">
        <title>Genomic analysis of the entomopathogenic nematode Steinernema hermaphroditum.</title>
        <authorList>
            <person name="Schwarz E.M."/>
            <person name="Heppert J.K."/>
            <person name="Baniya A."/>
            <person name="Schwartz H.T."/>
            <person name="Tan C.-H."/>
            <person name="Antoshechkin I."/>
            <person name="Sternberg P.W."/>
            <person name="Goodrich-Blair H."/>
            <person name="Dillman A.R."/>
        </authorList>
    </citation>
    <scope>NUCLEOTIDE SEQUENCE</scope>
    <source>
        <strain evidence="7">PS9179</strain>
        <tissue evidence="7">Whole animal</tissue>
    </source>
</reference>
<dbReference type="AlphaFoldDB" id="A0AA39ID72"/>
<dbReference type="GO" id="GO:0008270">
    <property type="term" value="F:zinc ion binding"/>
    <property type="evidence" value="ECO:0007669"/>
    <property type="project" value="UniProtKB-KW"/>
</dbReference>
<evidence type="ECO:0000313" key="8">
    <source>
        <dbReference type="Proteomes" id="UP001175271"/>
    </source>
</evidence>
<dbReference type="SUPFAM" id="SSF53098">
    <property type="entry name" value="Ribonuclease H-like"/>
    <property type="match status" value="1"/>
</dbReference>
<feature type="region of interest" description="Disordered" evidence="6">
    <location>
        <begin position="740"/>
        <end position="759"/>
    </location>
</feature>
<comment type="caution">
    <text evidence="7">The sequence shown here is derived from an EMBL/GenBank/DDBJ whole genome shotgun (WGS) entry which is preliminary data.</text>
</comment>
<accession>A0AA39ID72</accession>
<dbReference type="PANTHER" id="PTHR46481">
    <property type="entry name" value="ZINC FINGER BED DOMAIN-CONTAINING PROTEIN 4"/>
    <property type="match status" value="1"/>
</dbReference>
<keyword evidence="2" id="KW-0479">Metal-binding</keyword>
<dbReference type="InterPro" id="IPR012337">
    <property type="entry name" value="RNaseH-like_sf"/>
</dbReference>
<sequence>MELGENRTNKMQVQEAEQLSKRAAQTCITDYAEDWHKQRSQKFETLLVKFIADANLSANIVEYQSFKALVRFNAGNVKGAKPAWHGLRTIFYVLKRPSSERRARPILHTHPESKRPRAGALTGTTSPLWNHLKKAHAEMELGENRTNKMQVQEAEQLSKRAAQTCITDYAEDWHKQRSQKFETLLVKFIADANLSANIVEYQSFKALVRFNAGNVKMPSRHEILGPVLDREYQKAKDRTQSIFSGKPLTREGSQVPDADRVEICVTADSYTKGTHSLFAITTHLLTSDFRSVSEIIAIVPCAEMKHTAVNLSSLVAENLKSLEISLSDVVRITCDGAANMSAMCDTLGVASIHCFCHNVHLIVKSALERCVRADELVKKATDIVASFRRSNCQTAALADIENVIDKEVHGPDSNFTPTLLKTACPTRWNSVTECVESVVEKEEALLRYAKSASNRRSVQASSISQLSPVDFEDLRHIMNTLKPLEHATNLASGSEAHVGILPFLVKQLTKNYENLKTTSRSDEVSSLAFFLSEECKRRFNQYKSNENIELAYFLDPRFHRKRFLPVSTWNEIEALVRRRLLGQLASKSTHAVGECDAVVENTEKSSPTMERRFTAEEALHLMTEKDDDEASDMEGEESEPAATSAFDWLTNTDEQKNHSRLAPVQSQEERKADDEINRFKEVAMEELPMPNDYGNRRCLQWLQVLNQKEPFRRLVYYLQTSCGHVCQRKKAEKLLVVKAAARNETSTPDPEDDYSDAEE</sequence>
<feature type="region of interest" description="Disordered" evidence="6">
    <location>
        <begin position="624"/>
        <end position="643"/>
    </location>
</feature>
<evidence type="ECO:0000256" key="5">
    <source>
        <dbReference type="ARBA" id="ARBA00023242"/>
    </source>
</evidence>
<evidence type="ECO:0000256" key="1">
    <source>
        <dbReference type="ARBA" id="ARBA00004123"/>
    </source>
</evidence>
<evidence type="ECO:0000256" key="6">
    <source>
        <dbReference type="SAM" id="MobiDB-lite"/>
    </source>
</evidence>
<feature type="compositionally biased region" description="Acidic residues" evidence="6">
    <location>
        <begin position="625"/>
        <end position="639"/>
    </location>
</feature>
<evidence type="ECO:0000256" key="4">
    <source>
        <dbReference type="ARBA" id="ARBA00022833"/>
    </source>
</evidence>
<comment type="subcellular location">
    <subcellularLocation>
        <location evidence="1">Nucleus</location>
    </subcellularLocation>
</comment>
<dbReference type="GO" id="GO:0005634">
    <property type="term" value="C:nucleus"/>
    <property type="evidence" value="ECO:0007669"/>
    <property type="project" value="UniProtKB-SubCell"/>
</dbReference>
<evidence type="ECO:0000313" key="7">
    <source>
        <dbReference type="EMBL" id="KAK0420864.1"/>
    </source>
</evidence>
<dbReference type="Proteomes" id="UP001175271">
    <property type="component" value="Unassembled WGS sequence"/>
</dbReference>
<gene>
    <name evidence="7" type="ORF">QR680_014933</name>
</gene>
<evidence type="ECO:0000256" key="2">
    <source>
        <dbReference type="ARBA" id="ARBA00022723"/>
    </source>
</evidence>
<keyword evidence="4" id="KW-0862">Zinc</keyword>
<dbReference type="InterPro" id="IPR052035">
    <property type="entry name" value="ZnF_BED_domain_contain"/>
</dbReference>
<keyword evidence="5" id="KW-0539">Nucleus</keyword>
<keyword evidence="8" id="KW-1185">Reference proteome</keyword>
<dbReference type="PANTHER" id="PTHR46481:SF10">
    <property type="entry name" value="ZINC FINGER BED DOMAIN-CONTAINING PROTEIN 39"/>
    <property type="match status" value="1"/>
</dbReference>
<organism evidence="7 8">
    <name type="scientific">Steinernema hermaphroditum</name>
    <dbReference type="NCBI Taxonomy" id="289476"/>
    <lineage>
        <taxon>Eukaryota</taxon>
        <taxon>Metazoa</taxon>
        <taxon>Ecdysozoa</taxon>
        <taxon>Nematoda</taxon>
        <taxon>Chromadorea</taxon>
        <taxon>Rhabditida</taxon>
        <taxon>Tylenchina</taxon>
        <taxon>Panagrolaimomorpha</taxon>
        <taxon>Strongyloidoidea</taxon>
        <taxon>Steinernematidae</taxon>
        <taxon>Steinernema</taxon>
    </lineage>
</organism>
<proteinExistence type="predicted"/>
<keyword evidence="3" id="KW-0863">Zinc-finger</keyword>
<feature type="compositionally biased region" description="Acidic residues" evidence="6">
    <location>
        <begin position="749"/>
        <end position="759"/>
    </location>
</feature>